<reference evidence="2" key="1">
    <citation type="journal article" date="2023" name="bioRxiv">
        <title>Scaffold-level genome assemblies of two parasitoid biocontrol wasps reveal the parthenogenesis mechanism and an associated novel virus.</title>
        <authorList>
            <person name="Inwood S."/>
            <person name="Skelly J."/>
            <person name="Guhlin J."/>
            <person name="Harrop T."/>
            <person name="Goldson S."/>
            <person name="Dearden P."/>
        </authorList>
    </citation>
    <scope>NUCLEOTIDE SEQUENCE</scope>
    <source>
        <strain evidence="2">Lincoln</strain>
        <tissue evidence="2">Whole body</tissue>
    </source>
</reference>
<gene>
    <name evidence="2" type="ORF">PV327_005018</name>
</gene>
<protein>
    <submittedName>
        <fullName evidence="2">Uncharacterized protein</fullName>
    </submittedName>
</protein>
<keyword evidence="3" id="KW-1185">Reference proteome</keyword>
<sequence length="145" mass="16513">MTSEGQFGRCERLVDCTQNEIAPNAASTKPLSLVWSENQYHEKNFSIVPTEYVFVKRSNDSKYRNVHSNEKIKSGEEVKVLMGMTNKTMTFVMFGDSYEKLNDVAKFPPKRETAKIKVVPDSSNTAKRKKQNKENLFKNVNSVGP</sequence>
<comment type="caution">
    <text evidence="2">The sequence shown here is derived from an EMBL/GenBank/DDBJ whole genome shotgun (WGS) entry which is preliminary data.</text>
</comment>
<name>A0AA39KN43_MICHY</name>
<dbReference type="AlphaFoldDB" id="A0AA39KN43"/>
<dbReference type="Proteomes" id="UP001168972">
    <property type="component" value="Unassembled WGS sequence"/>
</dbReference>
<feature type="region of interest" description="Disordered" evidence="1">
    <location>
        <begin position="119"/>
        <end position="145"/>
    </location>
</feature>
<organism evidence="2 3">
    <name type="scientific">Microctonus hyperodae</name>
    <name type="common">Parasitoid wasp</name>
    <dbReference type="NCBI Taxonomy" id="165561"/>
    <lineage>
        <taxon>Eukaryota</taxon>
        <taxon>Metazoa</taxon>
        <taxon>Ecdysozoa</taxon>
        <taxon>Arthropoda</taxon>
        <taxon>Hexapoda</taxon>
        <taxon>Insecta</taxon>
        <taxon>Pterygota</taxon>
        <taxon>Neoptera</taxon>
        <taxon>Endopterygota</taxon>
        <taxon>Hymenoptera</taxon>
        <taxon>Apocrita</taxon>
        <taxon>Ichneumonoidea</taxon>
        <taxon>Braconidae</taxon>
        <taxon>Euphorinae</taxon>
        <taxon>Microctonus</taxon>
    </lineage>
</organism>
<dbReference type="EMBL" id="JAQQBR010001832">
    <property type="protein sequence ID" value="KAK0167648.1"/>
    <property type="molecule type" value="Genomic_DNA"/>
</dbReference>
<evidence type="ECO:0000313" key="2">
    <source>
        <dbReference type="EMBL" id="KAK0167648.1"/>
    </source>
</evidence>
<evidence type="ECO:0000313" key="3">
    <source>
        <dbReference type="Proteomes" id="UP001168972"/>
    </source>
</evidence>
<accession>A0AA39KN43</accession>
<proteinExistence type="predicted"/>
<reference evidence="2" key="2">
    <citation type="submission" date="2023-03" db="EMBL/GenBank/DDBJ databases">
        <authorList>
            <person name="Inwood S.N."/>
            <person name="Skelly J.G."/>
            <person name="Guhlin J."/>
            <person name="Harrop T.W.R."/>
            <person name="Goldson S.G."/>
            <person name="Dearden P.K."/>
        </authorList>
    </citation>
    <scope>NUCLEOTIDE SEQUENCE</scope>
    <source>
        <strain evidence="2">Lincoln</strain>
        <tissue evidence="2">Whole body</tissue>
    </source>
</reference>
<evidence type="ECO:0000256" key="1">
    <source>
        <dbReference type="SAM" id="MobiDB-lite"/>
    </source>
</evidence>